<gene>
    <name evidence="2" type="ORF">SAMN05421874_113100</name>
</gene>
<reference evidence="2 3" key="1">
    <citation type="submission" date="2016-10" db="EMBL/GenBank/DDBJ databases">
        <authorList>
            <person name="de Groot N.N."/>
        </authorList>
    </citation>
    <scope>NUCLEOTIDE SEQUENCE [LARGE SCALE GENOMIC DNA]</scope>
    <source>
        <strain evidence="2 3">CGMCC 4.5681</strain>
    </source>
</reference>
<organism evidence="2 3">
    <name type="scientific">Nonomuraea maritima</name>
    <dbReference type="NCBI Taxonomy" id="683260"/>
    <lineage>
        <taxon>Bacteria</taxon>
        <taxon>Bacillati</taxon>
        <taxon>Actinomycetota</taxon>
        <taxon>Actinomycetes</taxon>
        <taxon>Streptosporangiales</taxon>
        <taxon>Streptosporangiaceae</taxon>
        <taxon>Nonomuraea</taxon>
    </lineage>
</organism>
<dbReference type="SUPFAM" id="SSF46785">
    <property type="entry name" value="Winged helix' DNA-binding domain"/>
    <property type="match status" value="1"/>
</dbReference>
<feature type="domain" description="HTH marR-type" evidence="1">
    <location>
        <begin position="8"/>
        <end position="141"/>
    </location>
</feature>
<protein>
    <submittedName>
        <fullName evidence="2">DNA-binding transcriptional regulator, MarR family</fullName>
    </submittedName>
</protein>
<name>A0A1G9G1A6_9ACTN</name>
<dbReference type="PANTHER" id="PTHR33164:SF43">
    <property type="entry name" value="HTH-TYPE TRANSCRIPTIONAL REPRESSOR YETL"/>
    <property type="match status" value="1"/>
</dbReference>
<dbReference type="PROSITE" id="PS50995">
    <property type="entry name" value="HTH_MARR_2"/>
    <property type="match status" value="1"/>
</dbReference>
<evidence type="ECO:0000313" key="2">
    <source>
        <dbReference type="EMBL" id="SDK94375.1"/>
    </source>
</evidence>
<evidence type="ECO:0000313" key="3">
    <source>
        <dbReference type="Proteomes" id="UP000198683"/>
    </source>
</evidence>
<dbReference type="InterPro" id="IPR039422">
    <property type="entry name" value="MarR/SlyA-like"/>
</dbReference>
<sequence length="142" mass="15849">METPPSLLAVTTFTLHKAAVANRRTLADRLSARTGLGLWHFAVLTALDDFGPAAQRRLGDRLGLDPSDMVRLMDDLIEMRLADRERDPSDRRRYRVTLTAAGRSALEEAHRVIAEVENETLAPLTADERAHLHALAAKLYPR</sequence>
<dbReference type="EMBL" id="FNFB01000013">
    <property type="protein sequence ID" value="SDK94375.1"/>
    <property type="molecule type" value="Genomic_DNA"/>
</dbReference>
<dbReference type="OrthoDB" id="3215333at2"/>
<dbReference type="AlphaFoldDB" id="A0A1G9G1A6"/>
<dbReference type="PANTHER" id="PTHR33164">
    <property type="entry name" value="TRANSCRIPTIONAL REGULATOR, MARR FAMILY"/>
    <property type="match status" value="1"/>
</dbReference>
<dbReference type="GO" id="GO:0003677">
    <property type="term" value="F:DNA binding"/>
    <property type="evidence" value="ECO:0007669"/>
    <property type="project" value="UniProtKB-KW"/>
</dbReference>
<dbReference type="PRINTS" id="PR00598">
    <property type="entry name" value="HTHMARR"/>
</dbReference>
<dbReference type="Proteomes" id="UP000198683">
    <property type="component" value="Unassembled WGS sequence"/>
</dbReference>
<evidence type="ECO:0000259" key="1">
    <source>
        <dbReference type="PROSITE" id="PS50995"/>
    </source>
</evidence>
<dbReference type="InterPro" id="IPR036390">
    <property type="entry name" value="WH_DNA-bd_sf"/>
</dbReference>
<dbReference type="InterPro" id="IPR000835">
    <property type="entry name" value="HTH_MarR-typ"/>
</dbReference>
<proteinExistence type="predicted"/>
<keyword evidence="2" id="KW-0238">DNA-binding</keyword>
<dbReference type="RefSeq" id="WP_090768085.1">
    <property type="nucleotide sequence ID" value="NZ_FNFB01000013.1"/>
</dbReference>
<dbReference type="InterPro" id="IPR036388">
    <property type="entry name" value="WH-like_DNA-bd_sf"/>
</dbReference>
<dbReference type="Pfam" id="PF12802">
    <property type="entry name" value="MarR_2"/>
    <property type="match status" value="1"/>
</dbReference>
<dbReference type="STRING" id="683260.SAMN05421874_113100"/>
<keyword evidence="3" id="KW-1185">Reference proteome</keyword>
<dbReference type="GO" id="GO:0003700">
    <property type="term" value="F:DNA-binding transcription factor activity"/>
    <property type="evidence" value="ECO:0007669"/>
    <property type="project" value="InterPro"/>
</dbReference>
<dbReference type="SMART" id="SM00347">
    <property type="entry name" value="HTH_MARR"/>
    <property type="match status" value="1"/>
</dbReference>
<accession>A0A1G9G1A6</accession>
<dbReference type="GO" id="GO:0006950">
    <property type="term" value="P:response to stress"/>
    <property type="evidence" value="ECO:0007669"/>
    <property type="project" value="TreeGrafter"/>
</dbReference>
<dbReference type="Gene3D" id="1.10.10.10">
    <property type="entry name" value="Winged helix-like DNA-binding domain superfamily/Winged helix DNA-binding domain"/>
    <property type="match status" value="1"/>
</dbReference>